<feature type="domain" description="GFO/IDH/MocA-like oxidoreductase" evidence="2">
    <location>
        <begin position="119"/>
        <end position="227"/>
    </location>
</feature>
<dbReference type="SUPFAM" id="SSF51735">
    <property type="entry name" value="NAD(P)-binding Rossmann-fold domains"/>
    <property type="match status" value="1"/>
</dbReference>
<dbReference type="Gene3D" id="3.30.360.10">
    <property type="entry name" value="Dihydrodipicolinate Reductase, domain 2"/>
    <property type="match status" value="1"/>
</dbReference>
<dbReference type="PANTHER" id="PTHR43377:SF1">
    <property type="entry name" value="BILIVERDIN REDUCTASE A"/>
    <property type="match status" value="1"/>
</dbReference>
<sequence length="273" mass="30987">MGRNHARIYSQLENANLVAVSDVNGRIARQVSLEFKTKGYTDYREMLDKERIDVVSVVVPGSLHKEVAIDVINKGISVLVEKPIATDIDGARAIVDAAKEKNVKLMVGHVERFNPAIIELKRCLENNKLGDIFKIIVARIGPFPTRIIDMGVIRDLSLHDIDIINYLIGLKPKRIYAETHQLLNQKYYDSLTALMRYESDISVMLNISYLSPKKIRELYVFGEKGMLKVNYITQELIFYGNPSYDSKEHPSRAFKGVSEGKEVLMNVEKKSLC</sequence>
<evidence type="ECO:0000259" key="1">
    <source>
        <dbReference type="Pfam" id="PF01408"/>
    </source>
</evidence>
<dbReference type="PANTHER" id="PTHR43377">
    <property type="entry name" value="BILIVERDIN REDUCTASE A"/>
    <property type="match status" value="1"/>
</dbReference>
<dbReference type="SUPFAM" id="SSF55347">
    <property type="entry name" value="Glyceraldehyde-3-phosphate dehydrogenase-like, C-terminal domain"/>
    <property type="match status" value="1"/>
</dbReference>
<dbReference type="EMBL" id="CAADFE010000005">
    <property type="protein sequence ID" value="VFJ64075.1"/>
    <property type="molecule type" value="Genomic_DNA"/>
</dbReference>
<protein>
    <submittedName>
        <fullName evidence="3">UDP-N-acetylglucosamine 3-dehydrogenase</fullName>
    </submittedName>
</protein>
<reference evidence="3" key="1">
    <citation type="submission" date="2019-02" db="EMBL/GenBank/DDBJ databases">
        <authorList>
            <person name="Gruber-Vodicka R. H."/>
            <person name="Seah K. B. B."/>
        </authorList>
    </citation>
    <scope>NUCLEOTIDE SEQUENCE</scope>
    <source>
        <strain evidence="3">BECK_BZ131</strain>
    </source>
</reference>
<name>A0A450TBD0_9GAMM</name>
<dbReference type="InterPro" id="IPR055170">
    <property type="entry name" value="GFO_IDH_MocA-like_dom"/>
</dbReference>
<dbReference type="InterPro" id="IPR036291">
    <property type="entry name" value="NAD(P)-bd_dom_sf"/>
</dbReference>
<evidence type="ECO:0000313" key="3">
    <source>
        <dbReference type="EMBL" id="VFJ64075.1"/>
    </source>
</evidence>
<organism evidence="3">
    <name type="scientific">Candidatus Kentrum sp. FW</name>
    <dbReference type="NCBI Taxonomy" id="2126338"/>
    <lineage>
        <taxon>Bacteria</taxon>
        <taxon>Pseudomonadati</taxon>
        <taxon>Pseudomonadota</taxon>
        <taxon>Gammaproteobacteria</taxon>
        <taxon>Candidatus Kentrum</taxon>
    </lineage>
</organism>
<dbReference type="AlphaFoldDB" id="A0A450TBD0"/>
<gene>
    <name evidence="3" type="ORF">BECKFW1821C_GA0114237_100530</name>
</gene>
<dbReference type="InterPro" id="IPR051450">
    <property type="entry name" value="Gfo/Idh/MocA_Oxidoreductases"/>
</dbReference>
<dbReference type="Pfam" id="PF22725">
    <property type="entry name" value="GFO_IDH_MocA_C3"/>
    <property type="match status" value="1"/>
</dbReference>
<dbReference type="GO" id="GO:0000166">
    <property type="term" value="F:nucleotide binding"/>
    <property type="evidence" value="ECO:0007669"/>
    <property type="project" value="InterPro"/>
</dbReference>
<proteinExistence type="predicted"/>
<dbReference type="Pfam" id="PF01408">
    <property type="entry name" value="GFO_IDH_MocA"/>
    <property type="match status" value="1"/>
</dbReference>
<feature type="domain" description="Gfo/Idh/MocA-like oxidoreductase N-terminal" evidence="1">
    <location>
        <begin position="1"/>
        <end position="109"/>
    </location>
</feature>
<accession>A0A450TBD0</accession>
<dbReference type="InterPro" id="IPR000683">
    <property type="entry name" value="Gfo/Idh/MocA-like_OxRdtase_N"/>
</dbReference>
<dbReference type="Gene3D" id="3.40.50.720">
    <property type="entry name" value="NAD(P)-binding Rossmann-like Domain"/>
    <property type="match status" value="1"/>
</dbReference>
<evidence type="ECO:0000259" key="2">
    <source>
        <dbReference type="Pfam" id="PF22725"/>
    </source>
</evidence>